<gene>
    <name evidence="1" type="primary">RvY_18692-1</name>
    <name evidence="1" type="synonym">RvY_18692.1</name>
    <name evidence="1" type="ORF">RvY_18692</name>
</gene>
<comment type="caution">
    <text evidence="1">The sequence shown here is derived from an EMBL/GenBank/DDBJ whole genome shotgun (WGS) entry which is preliminary data.</text>
</comment>
<reference evidence="1 2" key="1">
    <citation type="journal article" date="2016" name="Nat. Commun.">
        <title>Extremotolerant tardigrade genome and improved radiotolerance of human cultured cells by tardigrade-unique protein.</title>
        <authorList>
            <person name="Hashimoto T."/>
            <person name="Horikawa D.D."/>
            <person name="Saito Y."/>
            <person name="Kuwahara H."/>
            <person name="Kozuka-Hata H."/>
            <person name="Shin-I T."/>
            <person name="Minakuchi Y."/>
            <person name="Ohishi K."/>
            <person name="Motoyama A."/>
            <person name="Aizu T."/>
            <person name="Enomoto A."/>
            <person name="Kondo K."/>
            <person name="Tanaka S."/>
            <person name="Hara Y."/>
            <person name="Koshikawa S."/>
            <person name="Sagara H."/>
            <person name="Miura T."/>
            <person name="Yokobori S."/>
            <person name="Miyagawa K."/>
            <person name="Suzuki Y."/>
            <person name="Kubo T."/>
            <person name="Oyama M."/>
            <person name="Kohara Y."/>
            <person name="Fujiyama A."/>
            <person name="Arakawa K."/>
            <person name="Katayama T."/>
            <person name="Toyoda A."/>
            <person name="Kunieda T."/>
        </authorList>
    </citation>
    <scope>NUCLEOTIDE SEQUENCE [LARGE SCALE GENOMIC DNA]</scope>
    <source>
        <strain evidence="1 2">YOKOZUNA-1</strain>
    </source>
</reference>
<keyword evidence="2" id="KW-1185">Reference proteome</keyword>
<sequence length="156" mass="17620">MCIQRPGFPLHSNSKLKQPISSAGLELRRTLEKSESRGSGGAAWENLIWNLLNTSSGVKILSRNTGRKTAWTVQFANPFTSVLQSYLKKDTLIGLSASWEGVISGNRIRLNMEPSNRRWYSPENFALSTKLSLSISFLHAHLKKPNRNPGWRWENP</sequence>
<evidence type="ECO:0000313" key="2">
    <source>
        <dbReference type="Proteomes" id="UP000186922"/>
    </source>
</evidence>
<protein>
    <submittedName>
        <fullName evidence="1">Uncharacterized protein</fullName>
    </submittedName>
</protein>
<organism evidence="1 2">
    <name type="scientific">Ramazzottius varieornatus</name>
    <name type="common">Water bear</name>
    <name type="synonym">Tardigrade</name>
    <dbReference type="NCBI Taxonomy" id="947166"/>
    <lineage>
        <taxon>Eukaryota</taxon>
        <taxon>Metazoa</taxon>
        <taxon>Ecdysozoa</taxon>
        <taxon>Tardigrada</taxon>
        <taxon>Eutardigrada</taxon>
        <taxon>Parachela</taxon>
        <taxon>Hypsibioidea</taxon>
        <taxon>Ramazzottiidae</taxon>
        <taxon>Ramazzottius</taxon>
    </lineage>
</organism>
<proteinExistence type="predicted"/>
<dbReference type="AlphaFoldDB" id="A0A1D1W6P6"/>
<dbReference type="Proteomes" id="UP000186922">
    <property type="component" value="Unassembled WGS sequence"/>
</dbReference>
<accession>A0A1D1W6P6</accession>
<dbReference type="EMBL" id="BDGG01000020">
    <property type="protein sequence ID" value="GAV09095.1"/>
    <property type="molecule type" value="Genomic_DNA"/>
</dbReference>
<name>A0A1D1W6P6_RAMVA</name>
<evidence type="ECO:0000313" key="1">
    <source>
        <dbReference type="EMBL" id="GAV09095.1"/>
    </source>
</evidence>